<keyword evidence="2" id="KW-1185">Reference proteome</keyword>
<comment type="caution">
    <text evidence="1">The sequence shown here is derived from an EMBL/GenBank/DDBJ whole genome shotgun (WGS) entry which is preliminary data.</text>
</comment>
<organism evidence="1 2">
    <name type="scientific">Treponema lecithinolyticum ATCC 700332</name>
    <dbReference type="NCBI Taxonomy" id="1321815"/>
    <lineage>
        <taxon>Bacteria</taxon>
        <taxon>Pseudomonadati</taxon>
        <taxon>Spirochaetota</taxon>
        <taxon>Spirochaetia</taxon>
        <taxon>Spirochaetales</taxon>
        <taxon>Treponemataceae</taxon>
        <taxon>Treponema</taxon>
    </lineage>
</organism>
<dbReference type="Proteomes" id="UP000016649">
    <property type="component" value="Unassembled WGS sequence"/>
</dbReference>
<name>A0ABN0NZU5_TRELE</name>
<protein>
    <submittedName>
        <fullName evidence="1">Uncharacterized protein</fullName>
    </submittedName>
</protein>
<dbReference type="RefSeq" id="WP_021686973.1">
    <property type="nucleotide sequence ID" value="NZ_KI260564.1"/>
</dbReference>
<evidence type="ECO:0000313" key="2">
    <source>
        <dbReference type="Proteomes" id="UP000016649"/>
    </source>
</evidence>
<evidence type="ECO:0000313" key="1">
    <source>
        <dbReference type="EMBL" id="ERJ93660.1"/>
    </source>
</evidence>
<accession>A0ABN0NZU5</accession>
<gene>
    <name evidence="1" type="ORF">HMPREF9193_00751</name>
</gene>
<dbReference type="EMBL" id="AWVH01000023">
    <property type="protein sequence ID" value="ERJ93660.1"/>
    <property type="molecule type" value="Genomic_DNA"/>
</dbReference>
<sequence>MSADSCDFCEYRFSLQEIRILLSFMREHEDVLPNQLQNFFSTLESFVYNAMTIEEAERFFYEK</sequence>
<proteinExistence type="predicted"/>
<reference evidence="1 2" key="1">
    <citation type="submission" date="2013-08" db="EMBL/GenBank/DDBJ databases">
        <authorList>
            <person name="Weinstock G."/>
            <person name="Sodergren E."/>
            <person name="Wylie T."/>
            <person name="Fulton L."/>
            <person name="Fulton R."/>
            <person name="Fronick C."/>
            <person name="O'Laughlin M."/>
            <person name="Godfrey J."/>
            <person name="Miner T."/>
            <person name="Herter B."/>
            <person name="Appelbaum E."/>
            <person name="Cordes M."/>
            <person name="Lek S."/>
            <person name="Wollam A."/>
            <person name="Pepin K.H."/>
            <person name="Palsikar V.B."/>
            <person name="Mitreva M."/>
            <person name="Wilson R.K."/>
        </authorList>
    </citation>
    <scope>NUCLEOTIDE SEQUENCE [LARGE SCALE GENOMIC DNA]</scope>
    <source>
        <strain evidence="1 2">ATCC 700332</strain>
    </source>
</reference>